<name>A0ABR9ZIL6_9CORY</name>
<evidence type="ECO:0000259" key="2">
    <source>
        <dbReference type="Pfam" id="PF13193"/>
    </source>
</evidence>
<dbReference type="InterPro" id="IPR050237">
    <property type="entry name" value="ATP-dep_AMP-bd_enzyme"/>
</dbReference>
<sequence length="573" mass="63595">MKSTMQEIPFSVARILQFGATAHHTATVETFFGQEPEVLTFQQIAARAGALAFGLRDVYGIEIGDRVGTFLSNCGEHLEAMLAVPAMGAIFHPLNRYLMDDQLIHVINHAEDRVIVCDPAYSERLIPMLRHCPTVKAVILTGTDQRSIDMARALSRDLPHNAQVRMYEELLDGRPTNYEWPVLEETAPAAICYSTGTEGAPKGVVYSHRTLWLHAVSLRTADAFGIRNGMKFLCAVPIYHVLSWGVPLAAFMCGAPMVFTGRSASPAHMAHVITESMPRMAHGSPAVWTSLLVHYETNPPKRMSLQEIFSGGQQVPPSLIDGWEENYGVDMIHTWGMTETVAAGTVAHPPAGLSGEARARYRYSQGRFPASMEYRLVDSNDVVLAANDRIAGELQIRGNLVAGSYYHSPQSDDGTAAEFRDKAVEDAPSRFTEDGWLRTGDIATVNEDGFLTVHDRKADSIRSGGEWIYSPALENYLMECEEVVEAAVVGVPDDKWGQRPLAVVRLTKGYEPSEETALHLLRAVSARVPKWMIPDYWAFVPKIAKTSVDKYDKKELRQAFAEGELEYIRTRRE</sequence>
<accession>A0ABR9ZIL6</accession>
<dbReference type="EMBL" id="JADKMY010000001">
    <property type="protein sequence ID" value="MBF4553280.1"/>
    <property type="molecule type" value="Genomic_DNA"/>
</dbReference>
<keyword evidence="4" id="KW-1185">Reference proteome</keyword>
<evidence type="ECO:0000259" key="1">
    <source>
        <dbReference type="Pfam" id="PF00501"/>
    </source>
</evidence>
<feature type="domain" description="AMP-dependent synthetase/ligase" evidence="1">
    <location>
        <begin position="23"/>
        <end position="406"/>
    </location>
</feature>
<dbReference type="Pfam" id="PF13193">
    <property type="entry name" value="AMP-binding_C"/>
    <property type="match status" value="1"/>
</dbReference>
<evidence type="ECO:0000313" key="3">
    <source>
        <dbReference type="EMBL" id="MBF4553280.1"/>
    </source>
</evidence>
<dbReference type="NCBIfam" id="NF004143">
    <property type="entry name" value="PRK05620.1"/>
    <property type="match status" value="1"/>
</dbReference>
<dbReference type="InterPro" id="IPR020845">
    <property type="entry name" value="AMP-binding_CS"/>
</dbReference>
<organism evidence="3 4">
    <name type="scientific">Corynebacterium suicordis DSM 45110</name>
    <dbReference type="NCBI Taxonomy" id="1121369"/>
    <lineage>
        <taxon>Bacteria</taxon>
        <taxon>Bacillati</taxon>
        <taxon>Actinomycetota</taxon>
        <taxon>Actinomycetes</taxon>
        <taxon>Mycobacteriales</taxon>
        <taxon>Corynebacteriaceae</taxon>
        <taxon>Corynebacterium</taxon>
    </lineage>
</organism>
<evidence type="ECO:0000313" key="4">
    <source>
        <dbReference type="Proteomes" id="UP000635902"/>
    </source>
</evidence>
<dbReference type="InterPro" id="IPR000873">
    <property type="entry name" value="AMP-dep_synth/lig_dom"/>
</dbReference>
<dbReference type="InterPro" id="IPR025110">
    <property type="entry name" value="AMP-bd_C"/>
</dbReference>
<dbReference type="InterPro" id="IPR045851">
    <property type="entry name" value="AMP-bd_C_sf"/>
</dbReference>
<gene>
    <name evidence="3" type="ORF">IRY30_04180</name>
</gene>
<dbReference type="Proteomes" id="UP000635902">
    <property type="component" value="Unassembled WGS sequence"/>
</dbReference>
<dbReference type="InterPro" id="IPR042099">
    <property type="entry name" value="ANL_N_sf"/>
</dbReference>
<protein>
    <submittedName>
        <fullName evidence="3">Long-chain fatty-acid--CoA ligase</fullName>
    </submittedName>
</protein>
<dbReference type="PROSITE" id="PS00455">
    <property type="entry name" value="AMP_BINDING"/>
    <property type="match status" value="1"/>
</dbReference>
<dbReference type="SUPFAM" id="SSF56801">
    <property type="entry name" value="Acetyl-CoA synthetase-like"/>
    <property type="match status" value="1"/>
</dbReference>
<dbReference type="Pfam" id="PF00501">
    <property type="entry name" value="AMP-binding"/>
    <property type="match status" value="1"/>
</dbReference>
<dbReference type="RefSeq" id="WP_194556105.1">
    <property type="nucleotide sequence ID" value="NZ_JADKMY010000001.1"/>
</dbReference>
<comment type="caution">
    <text evidence="3">The sequence shown here is derived from an EMBL/GenBank/DDBJ whole genome shotgun (WGS) entry which is preliminary data.</text>
</comment>
<reference evidence="3 4" key="1">
    <citation type="submission" date="2020-10" db="EMBL/GenBank/DDBJ databases">
        <title>Novel species in genus Corynebacterium.</title>
        <authorList>
            <person name="Zhang G."/>
        </authorList>
    </citation>
    <scope>NUCLEOTIDE SEQUENCE [LARGE SCALE GENOMIC DNA]</scope>
    <source>
        <strain evidence="3 4">DSM 45110</strain>
    </source>
</reference>
<keyword evidence="3" id="KW-0436">Ligase</keyword>
<dbReference type="Gene3D" id="3.30.300.30">
    <property type="match status" value="1"/>
</dbReference>
<dbReference type="PANTHER" id="PTHR43767">
    <property type="entry name" value="LONG-CHAIN-FATTY-ACID--COA LIGASE"/>
    <property type="match status" value="1"/>
</dbReference>
<feature type="domain" description="AMP-binding enzyme C-terminal" evidence="2">
    <location>
        <begin position="473"/>
        <end position="550"/>
    </location>
</feature>
<dbReference type="Gene3D" id="3.40.50.12780">
    <property type="entry name" value="N-terminal domain of ligase-like"/>
    <property type="match status" value="1"/>
</dbReference>
<proteinExistence type="predicted"/>
<dbReference type="PANTHER" id="PTHR43767:SF11">
    <property type="entry name" value="MEDIUM-CHAIN-FATTY-ACID--COA LIGASE"/>
    <property type="match status" value="1"/>
</dbReference>
<dbReference type="GO" id="GO:0016874">
    <property type="term" value="F:ligase activity"/>
    <property type="evidence" value="ECO:0007669"/>
    <property type="project" value="UniProtKB-KW"/>
</dbReference>